<dbReference type="Gene3D" id="1.25.40.420">
    <property type="match status" value="1"/>
</dbReference>
<evidence type="ECO:0000313" key="3">
    <source>
        <dbReference type="Proteomes" id="UP001189429"/>
    </source>
</evidence>
<accession>A0ABN9PWD7</accession>
<dbReference type="SUPFAM" id="SSF68906">
    <property type="entry name" value="SAP domain"/>
    <property type="match status" value="1"/>
</dbReference>
<dbReference type="PROSITE" id="PS50800">
    <property type="entry name" value="SAP"/>
    <property type="match status" value="1"/>
</dbReference>
<dbReference type="InterPro" id="IPR036361">
    <property type="entry name" value="SAP_dom_sf"/>
</dbReference>
<feature type="domain" description="SAP" evidence="1">
    <location>
        <begin position="91"/>
        <end position="125"/>
    </location>
</feature>
<name>A0ABN9PWD7_9DINO</name>
<dbReference type="Proteomes" id="UP001189429">
    <property type="component" value="Unassembled WGS sequence"/>
</dbReference>
<dbReference type="SMART" id="SM00513">
    <property type="entry name" value="SAP"/>
    <property type="match status" value="1"/>
</dbReference>
<gene>
    <name evidence="2" type="ORF">PCOR1329_LOCUS6620</name>
</gene>
<dbReference type="Gene3D" id="1.10.720.30">
    <property type="entry name" value="SAP domain"/>
    <property type="match status" value="1"/>
</dbReference>
<proteinExistence type="predicted"/>
<comment type="caution">
    <text evidence="2">The sequence shown here is derived from an EMBL/GenBank/DDBJ whole genome shotgun (WGS) entry which is preliminary data.</text>
</comment>
<keyword evidence="3" id="KW-1185">Reference proteome</keyword>
<evidence type="ECO:0000313" key="2">
    <source>
        <dbReference type="EMBL" id="CAK0797583.1"/>
    </source>
</evidence>
<dbReference type="Pfam" id="PF02037">
    <property type="entry name" value="SAP"/>
    <property type="match status" value="1"/>
</dbReference>
<dbReference type="InterPro" id="IPR003034">
    <property type="entry name" value="SAP_dom"/>
</dbReference>
<dbReference type="EMBL" id="CAUYUJ010001780">
    <property type="protein sequence ID" value="CAK0797583.1"/>
    <property type="molecule type" value="Genomic_DNA"/>
</dbReference>
<evidence type="ECO:0000259" key="1">
    <source>
        <dbReference type="PROSITE" id="PS50800"/>
    </source>
</evidence>
<sequence>MQRCIEDIASSLAEDTACERLMMADLLGLADLRLIVLQFIGSSRERLANIQVTEGYSRLVDQRPRLLGDILAQAVKPGKRPPPASDLPEHLDALTVAALKQLLADRGLPVGGNKAALLARLRVSAAS</sequence>
<protein>
    <recommendedName>
        <fullName evidence="1">SAP domain-containing protein</fullName>
    </recommendedName>
</protein>
<reference evidence="2" key="1">
    <citation type="submission" date="2023-10" db="EMBL/GenBank/DDBJ databases">
        <authorList>
            <person name="Chen Y."/>
            <person name="Shah S."/>
            <person name="Dougan E. K."/>
            <person name="Thang M."/>
            <person name="Chan C."/>
        </authorList>
    </citation>
    <scope>NUCLEOTIDE SEQUENCE [LARGE SCALE GENOMIC DNA]</scope>
</reference>
<organism evidence="2 3">
    <name type="scientific">Prorocentrum cordatum</name>
    <dbReference type="NCBI Taxonomy" id="2364126"/>
    <lineage>
        <taxon>Eukaryota</taxon>
        <taxon>Sar</taxon>
        <taxon>Alveolata</taxon>
        <taxon>Dinophyceae</taxon>
        <taxon>Prorocentrales</taxon>
        <taxon>Prorocentraceae</taxon>
        <taxon>Prorocentrum</taxon>
    </lineage>
</organism>